<evidence type="ECO:0000313" key="2">
    <source>
        <dbReference type="Proteomes" id="UP001211894"/>
    </source>
</evidence>
<comment type="caution">
    <text evidence="1">The sequence shown here is derived from an EMBL/GenBank/DDBJ whole genome shotgun (WGS) entry which is preliminary data.</text>
</comment>
<evidence type="ECO:0000313" key="1">
    <source>
        <dbReference type="EMBL" id="MDA7026542.1"/>
    </source>
</evidence>
<protein>
    <submittedName>
        <fullName evidence="1">Fur-regulated basic protein FbpA</fullName>
    </submittedName>
</protein>
<reference evidence="1 2" key="1">
    <citation type="submission" date="2023-01" db="EMBL/GenBank/DDBJ databases">
        <title>Bacillus changyiensis sp. nov., isolated from a coastal deposit.</title>
        <authorList>
            <person name="Xiao G."/>
            <person name="Lai Q."/>
            <person name="Hu Z."/>
            <person name="Shao Z."/>
        </authorList>
    </citation>
    <scope>NUCLEOTIDE SEQUENCE [LARGE SCALE GENOMIC DNA]</scope>
    <source>
        <strain evidence="1 2">CLL-7-23</strain>
    </source>
</reference>
<dbReference type="EMBL" id="JAQKAB010000004">
    <property type="protein sequence ID" value="MDA7026542.1"/>
    <property type="molecule type" value="Genomic_DNA"/>
</dbReference>
<proteinExistence type="predicted"/>
<gene>
    <name evidence="1" type="ORF">PJ311_07915</name>
</gene>
<name>A0ABT4X592_9BACI</name>
<organism evidence="1 2">
    <name type="scientific">Bacillus changyiensis</name>
    <dbReference type="NCBI Taxonomy" id="3004103"/>
    <lineage>
        <taxon>Bacteria</taxon>
        <taxon>Bacillati</taxon>
        <taxon>Bacillota</taxon>
        <taxon>Bacilli</taxon>
        <taxon>Bacillales</taxon>
        <taxon>Bacillaceae</taxon>
        <taxon>Bacillus</taxon>
    </lineage>
</organism>
<dbReference type="Pfam" id="PF13076">
    <property type="entry name" value="Fur_reg_FbpA"/>
    <property type="match status" value="1"/>
</dbReference>
<dbReference type="Proteomes" id="UP001211894">
    <property type="component" value="Unassembled WGS sequence"/>
</dbReference>
<dbReference type="InterPro" id="IPR025072">
    <property type="entry name" value="Fur_reg_FbpA"/>
</dbReference>
<dbReference type="RefSeq" id="WP_271340395.1">
    <property type="nucleotide sequence ID" value="NZ_JAQKAB010000004.1"/>
</dbReference>
<accession>A0ABT4X592</accession>
<sequence length="57" mass="6847">MYLAPQLRKAVEARKQHLIKQLIQLGLYKKSERHLYELPLSELEREYKFLKKTDSSS</sequence>
<keyword evidence="2" id="KW-1185">Reference proteome</keyword>